<dbReference type="RefSeq" id="WP_191075861.1">
    <property type="nucleotide sequence ID" value="NZ_JACTAG010000002.1"/>
</dbReference>
<keyword evidence="1" id="KW-0732">Signal</keyword>
<dbReference type="InterPro" id="IPR016186">
    <property type="entry name" value="C-type_lectin-like/link_sf"/>
</dbReference>
<gene>
    <name evidence="2" type="ORF">H9Q16_13025</name>
</gene>
<dbReference type="SUPFAM" id="SSF56436">
    <property type="entry name" value="C-type lectin-like"/>
    <property type="match status" value="1"/>
</dbReference>
<protein>
    <recommendedName>
        <fullName evidence="4">Lectin</fullName>
    </recommendedName>
</protein>
<feature type="signal peptide" evidence="1">
    <location>
        <begin position="1"/>
        <end position="21"/>
    </location>
</feature>
<accession>A0A927D4F5</accession>
<evidence type="ECO:0008006" key="4">
    <source>
        <dbReference type="Google" id="ProtNLM"/>
    </source>
</evidence>
<evidence type="ECO:0000313" key="3">
    <source>
        <dbReference type="Proteomes" id="UP000635142"/>
    </source>
</evidence>
<evidence type="ECO:0000313" key="2">
    <source>
        <dbReference type="EMBL" id="MBD3664850.1"/>
    </source>
</evidence>
<keyword evidence="3" id="KW-1185">Reference proteome</keyword>
<feature type="chain" id="PRO_5036904638" description="Lectin" evidence="1">
    <location>
        <begin position="22"/>
        <end position="214"/>
    </location>
</feature>
<dbReference type="InterPro" id="IPR016187">
    <property type="entry name" value="CTDL_fold"/>
</dbReference>
<reference evidence="2" key="1">
    <citation type="submission" date="2020-08" db="EMBL/GenBank/DDBJ databases">
        <title>Sulfitobacter aestuariivivens sp. nov., isolated from a tidal flat.</title>
        <authorList>
            <person name="Park S."/>
            <person name="Yoon J.-H."/>
        </authorList>
    </citation>
    <scope>NUCLEOTIDE SEQUENCE</scope>
    <source>
        <strain evidence="2">TSTF-M16</strain>
    </source>
</reference>
<proteinExistence type="predicted"/>
<dbReference type="EMBL" id="JACTAG010000002">
    <property type="protein sequence ID" value="MBD3664850.1"/>
    <property type="molecule type" value="Genomic_DNA"/>
</dbReference>
<organism evidence="2 3">
    <name type="scientific">Sulfitobacter aestuariivivens</name>
    <dbReference type="NCBI Taxonomy" id="2766981"/>
    <lineage>
        <taxon>Bacteria</taxon>
        <taxon>Pseudomonadati</taxon>
        <taxon>Pseudomonadota</taxon>
        <taxon>Alphaproteobacteria</taxon>
        <taxon>Rhodobacterales</taxon>
        <taxon>Roseobacteraceae</taxon>
        <taxon>Sulfitobacter</taxon>
    </lineage>
</organism>
<dbReference type="AlphaFoldDB" id="A0A927D4F5"/>
<dbReference type="Proteomes" id="UP000635142">
    <property type="component" value="Unassembled WGS sequence"/>
</dbReference>
<sequence length="214" mass="22257">MTFSKITGISAAIVLATGMMAAAQDQPMGFFVTSTGMGNGADLGGLEGADAHCASLAEAAGTTGRTWRAYLSTQEEGKRGVSARYRIGTGPWYNANSELVAVDLDELHLSPNIIKRTAVDETGARINGVGDSPNEHDILTGSMSDGMAYFPWVEGDKTCSNWTSSGEGSATVGHHDRHGGGNTSWNAAHDSRGCSQENLQGTGGAGLFYCFAAD</sequence>
<dbReference type="Gene3D" id="3.10.100.10">
    <property type="entry name" value="Mannose-Binding Protein A, subunit A"/>
    <property type="match status" value="1"/>
</dbReference>
<comment type="caution">
    <text evidence="2">The sequence shown here is derived from an EMBL/GenBank/DDBJ whole genome shotgun (WGS) entry which is preliminary data.</text>
</comment>
<name>A0A927D4F5_9RHOB</name>
<evidence type="ECO:0000256" key="1">
    <source>
        <dbReference type="SAM" id="SignalP"/>
    </source>
</evidence>